<dbReference type="Gene3D" id="3.30.450.30">
    <property type="entry name" value="Dynein light chain 2a, cytoplasmic"/>
    <property type="match status" value="1"/>
</dbReference>
<dbReference type="GO" id="GO:0005085">
    <property type="term" value="F:guanyl-nucleotide exchange factor activity"/>
    <property type="evidence" value="ECO:0007669"/>
    <property type="project" value="InterPro"/>
</dbReference>
<dbReference type="InterPro" id="IPR037587">
    <property type="entry name" value="LAMTOR2-like"/>
</dbReference>
<dbReference type="GO" id="GO:0032008">
    <property type="term" value="P:positive regulation of TOR signaling"/>
    <property type="evidence" value="ECO:0007669"/>
    <property type="project" value="InterPro"/>
</dbReference>
<organism evidence="2">
    <name type="scientific">hydrothermal vent metagenome</name>
    <dbReference type="NCBI Taxonomy" id="652676"/>
    <lineage>
        <taxon>unclassified sequences</taxon>
        <taxon>metagenomes</taxon>
        <taxon>ecological metagenomes</taxon>
    </lineage>
</organism>
<dbReference type="SMART" id="SM00960">
    <property type="entry name" value="Robl_LC7"/>
    <property type="match status" value="1"/>
</dbReference>
<dbReference type="AlphaFoldDB" id="A0A3B1DBZ2"/>
<dbReference type="Pfam" id="PF03259">
    <property type="entry name" value="Robl_LC7"/>
    <property type="match status" value="1"/>
</dbReference>
<name>A0A3B1DBZ2_9ZZZZ</name>
<dbReference type="InterPro" id="IPR004942">
    <property type="entry name" value="Roadblock/LAMTOR2_dom"/>
</dbReference>
<evidence type="ECO:0000259" key="1">
    <source>
        <dbReference type="SMART" id="SM00960"/>
    </source>
</evidence>
<reference evidence="2" key="1">
    <citation type="submission" date="2018-06" db="EMBL/GenBank/DDBJ databases">
        <authorList>
            <person name="Zhirakovskaya E."/>
        </authorList>
    </citation>
    <scope>NUCLEOTIDE SEQUENCE</scope>
</reference>
<feature type="domain" description="Roadblock/LAMTOR2" evidence="1">
    <location>
        <begin position="14"/>
        <end position="104"/>
    </location>
</feature>
<dbReference type="GO" id="GO:0060090">
    <property type="term" value="F:molecular adaptor activity"/>
    <property type="evidence" value="ECO:0007669"/>
    <property type="project" value="InterPro"/>
</dbReference>
<protein>
    <submittedName>
        <fullName evidence="2">Gliding motility protein MglA</fullName>
    </submittedName>
</protein>
<accession>A0A3B1DBZ2</accession>
<dbReference type="EMBL" id="UOGH01000254">
    <property type="protein sequence ID" value="VAX32390.1"/>
    <property type="molecule type" value="Genomic_DNA"/>
</dbReference>
<evidence type="ECO:0000313" key="2">
    <source>
        <dbReference type="EMBL" id="VAX32390.1"/>
    </source>
</evidence>
<sequence>MSDFVMYEEEFRRVDEELRRLYHLANAKLVFLVDKNGQLIASAGDTHNIDTTALASLTAGNIAATGGIAKLLGQKEFSILFHEGDRDNIHISIVATKVILGVLFDQRSSLGIVRLRVKKATGALTRIFHEMDKKALGENRGRAEISPFAEITDEDIDQLFK</sequence>
<proteinExistence type="predicted"/>
<dbReference type="SUPFAM" id="SSF103196">
    <property type="entry name" value="Roadblock/LC7 domain"/>
    <property type="match status" value="1"/>
</dbReference>
<dbReference type="PANTHER" id="PTHR13323">
    <property type="entry name" value="LATE ENDOSOMAL/LYSOSOMAL MP1 INTERACTING PROTEIN"/>
    <property type="match status" value="1"/>
</dbReference>
<gene>
    <name evidence="2" type="ORF">MNBD_NITROSPIRAE02-609</name>
</gene>